<dbReference type="EMBL" id="JARVCO010000007">
    <property type="protein sequence ID" value="MDZ8117990.1"/>
    <property type="molecule type" value="Genomic_DNA"/>
</dbReference>
<protein>
    <submittedName>
        <fullName evidence="3">HupE/UreJ family protein</fullName>
    </submittedName>
</protein>
<organism evidence="3 4">
    <name type="scientific">Pontiella agarivorans</name>
    <dbReference type="NCBI Taxonomy" id="3038953"/>
    <lineage>
        <taxon>Bacteria</taxon>
        <taxon>Pseudomonadati</taxon>
        <taxon>Kiritimatiellota</taxon>
        <taxon>Kiritimatiellia</taxon>
        <taxon>Kiritimatiellales</taxon>
        <taxon>Pontiellaceae</taxon>
        <taxon>Pontiella</taxon>
    </lineage>
</organism>
<feature type="transmembrane region" description="Helical" evidence="1">
    <location>
        <begin position="204"/>
        <end position="222"/>
    </location>
</feature>
<feature type="transmembrane region" description="Helical" evidence="1">
    <location>
        <begin position="234"/>
        <end position="254"/>
    </location>
</feature>
<evidence type="ECO:0000313" key="4">
    <source>
        <dbReference type="Proteomes" id="UP001290861"/>
    </source>
</evidence>
<sequence>MGAKKKYIARCAFFCFAWFMAWPSFAHEMNTAYLELREREHDVGVLVRIPEFGKSFSIVFPEGSVEQSEPITRIIEGGTVKTWRMAVPEGLENEQIGIPDLEINDLLIRVQLHGGSVQTLRLTPEDKEFTITGAPSQAAVAGTYFVLGLEHILEGIDHLLFVQALLILVKGWKKLTGAITTFTVAHSITLALASLGFVHVPAPPVEAIIALSIVFVACEIIHGRQGRPGITEKSPWLVTLSFGLLHGLGFAGALSEIGLPQHAIPMALLFFNVGVEAGQLLFVFAVLFILGILRFTKLPMPGYIRWIPPYAIGTVAMFWVIERVAGF</sequence>
<gene>
    <name evidence="3" type="ORF">P9H32_05060</name>
</gene>
<reference evidence="3 4" key="1">
    <citation type="journal article" date="2024" name="Appl. Environ. Microbiol.">
        <title>Pontiella agarivorans sp. nov., a novel marine anaerobic bacterium capable of degrading macroalgal polysaccharides and fixing nitrogen.</title>
        <authorList>
            <person name="Liu N."/>
            <person name="Kivenson V."/>
            <person name="Peng X."/>
            <person name="Cui Z."/>
            <person name="Lankiewicz T.S."/>
            <person name="Gosselin K.M."/>
            <person name="English C.J."/>
            <person name="Blair E.M."/>
            <person name="O'Malley M.A."/>
            <person name="Valentine D.L."/>
        </authorList>
    </citation>
    <scope>NUCLEOTIDE SEQUENCE [LARGE SCALE GENOMIC DNA]</scope>
    <source>
        <strain evidence="3 4">NLcol2</strain>
    </source>
</reference>
<comment type="caution">
    <text evidence="3">The sequence shown here is derived from an EMBL/GenBank/DDBJ whole genome shotgun (WGS) entry which is preliminary data.</text>
</comment>
<evidence type="ECO:0000256" key="2">
    <source>
        <dbReference type="SAM" id="SignalP"/>
    </source>
</evidence>
<keyword evidence="4" id="KW-1185">Reference proteome</keyword>
<evidence type="ECO:0000313" key="3">
    <source>
        <dbReference type="EMBL" id="MDZ8117990.1"/>
    </source>
</evidence>
<feature type="transmembrane region" description="Helical" evidence="1">
    <location>
        <begin position="175"/>
        <end position="198"/>
    </location>
</feature>
<feature type="transmembrane region" description="Helical" evidence="1">
    <location>
        <begin position="144"/>
        <end position="168"/>
    </location>
</feature>
<accession>A0ABU5MV07</accession>
<name>A0ABU5MV07_9BACT</name>
<dbReference type="Pfam" id="PF13795">
    <property type="entry name" value="HupE_UreJ_2"/>
    <property type="match status" value="1"/>
</dbReference>
<proteinExistence type="predicted"/>
<keyword evidence="1" id="KW-1133">Transmembrane helix</keyword>
<keyword evidence="1" id="KW-0812">Transmembrane</keyword>
<feature type="transmembrane region" description="Helical" evidence="1">
    <location>
        <begin position="266"/>
        <end position="291"/>
    </location>
</feature>
<feature type="chain" id="PRO_5046472639" evidence="2">
    <location>
        <begin position="27"/>
        <end position="327"/>
    </location>
</feature>
<keyword evidence="2" id="KW-0732">Signal</keyword>
<feature type="transmembrane region" description="Helical" evidence="1">
    <location>
        <begin position="303"/>
        <end position="321"/>
    </location>
</feature>
<keyword evidence="1" id="KW-0472">Membrane</keyword>
<dbReference type="RefSeq" id="WP_322607790.1">
    <property type="nucleotide sequence ID" value="NZ_JARVCO010000007.1"/>
</dbReference>
<evidence type="ECO:0000256" key="1">
    <source>
        <dbReference type="SAM" id="Phobius"/>
    </source>
</evidence>
<dbReference type="Proteomes" id="UP001290861">
    <property type="component" value="Unassembled WGS sequence"/>
</dbReference>
<dbReference type="InterPro" id="IPR032809">
    <property type="entry name" value="Put_HupE_UreJ"/>
</dbReference>
<feature type="signal peptide" evidence="2">
    <location>
        <begin position="1"/>
        <end position="26"/>
    </location>
</feature>